<comment type="caution">
    <text evidence="2">The sequence shown here is derived from an EMBL/GenBank/DDBJ whole genome shotgun (WGS) entry which is preliminary data.</text>
</comment>
<dbReference type="Gramene" id="PRQ24115">
    <property type="protein sequence ID" value="PRQ24115"/>
    <property type="gene ID" value="RchiOBHm_Chr6g0268831"/>
</dbReference>
<dbReference type="AlphaFoldDB" id="A0A2P6PQA6"/>
<evidence type="ECO:0000256" key="1">
    <source>
        <dbReference type="SAM" id="SignalP"/>
    </source>
</evidence>
<accession>A0A2P6PQA6</accession>
<feature type="chain" id="PRO_5015201919" description="Secreted protein" evidence="1">
    <location>
        <begin position="21"/>
        <end position="104"/>
    </location>
</feature>
<evidence type="ECO:0008006" key="4">
    <source>
        <dbReference type="Google" id="ProtNLM"/>
    </source>
</evidence>
<protein>
    <recommendedName>
        <fullName evidence="4">Secreted protein</fullName>
    </recommendedName>
</protein>
<sequence length="104" mass="11541">MSRPIPISILFLHVISTLRANSQEKKTVDSRKKQNPRKKKNFFFAATLNKRKFSGLFLLPPAHTGLHPNLPTCGIPQQSNACNSATPYRHPAHVLAGQTVPQST</sequence>
<gene>
    <name evidence="2" type="ORF">RchiOBHm_Chr6g0268831</name>
</gene>
<organism evidence="2 3">
    <name type="scientific">Rosa chinensis</name>
    <name type="common">China rose</name>
    <dbReference type="NCBI Taxonomy" id="74649"/>
    <lineage>
        <taxon>Eukaryota</taxon>
        <taxon>Viridiplantae</taxon>
        <taxon>Streptophyta</taxon>
        <taxon>Embryophyta</taxon>
        <taxon>Tracheophyta</taxon>
        <taxon>Spermatophyta</taxon>
        <taxon>Magnoliopsida</taxon>
        <taxon>eudicotyledons</taxon>
        <taxon>Gunneridae</taxon>
        <taxon>Pentapetalae</taxon>
        <taxon>rosids</taxon>
        <taxon>fabids</taxon>
        <taxon>Rosales</taxon>
        <taxon>Rosaceae</taxon>
        <taxon>Rosoideae</taxon>
        <taxon>Rosoideae incertae sedis</taxon>
        <taxon>Rosa</taxon>
    </lineage>
</organism>
<feature type="signal peptide" evidence="1">
    <location>
        <begin position="1"/>
        <end position="20"/>
    </location>
</feature>
<dbReference type="EMBL" id="PDCK01000044">
    <property type="protein sequence ID" value="PRQ24115.1"/>
    <property type="molecule type" value="Genomic_DNA"/>
</dbReference>
<keyword evidence="3" id="KW-1185">Reference proteome</keyword>
<evidence type="ECO:0000313" key="2">
    <source>
        <dbReference type="EMBL" id="PRQ24115.1"/>
    </source>
</evidence>
<keyword evidence="1" id="KW-0732">Signal</keyword>
<evidence type="ECO:0000313" key="3">
    <source>
        <dbReference type="Proteomes" id="UP000238479"/>
    </source>
</evidence>
<proteinExistence type="predicted"/>
<reference evidence="2 3" key="1">
    <citation type="journal article" date="2018" name="Nat. Genet.">
        <title>The Rosa genome provides new insights in the design of modern roses.</title>
        <authorList>
            <person name="Bendahmane M."/>
        </authorList>
    </citation>
    <scope>NUCLEOTIDE SEQUENCE [LARGE SCALE GENOMIC DNA]</scope>
    <source>
        <strain evidence="3">cv. Old Blush</strain>
    </source>
</reference>
<name>A0A2P6PQA6_ROSCH</name>
<dbReference type="Proteomes" id="UP000238479">
    <property type="component" value="Chromosome 6"/>
</dbReference>